<sequence length="165" mass="16425">MEMPCEDGGFGCFEGAGDAFGGFGAFFPGVGVGVAGLGEVLEVLGAGEVSARSAPGFSVPSWEGVAKEIRPPGAEPLRVVGSAARDSGSPDSLSITVMAVTHAVIVARASVPASQSRRVPGARVVSGAQPLSQGRSCGGRDLLSDMRGSSGGAPLTAAQLWWPGV</sequence>
<dbReference type="EMBL" id="AP023439">
    <property type="protein sequence ID" value="BCL19676.1"/>
    <property type="molecule type" value="Genomic_DNA"/>
</dbReference>
<evidence type="ECO:0000256" key="1">
    <source>
        <dbReference type="SAM" id="MobiDB-lite"/>
    </source>
</evidence>
<feature type="region of interest" description="Disordered" evidence="1">
    <location>
        <begin position="121"/>
        <end position="141"/>
    </location>
</feature>
<dbReference type="Proteomes" id="UP000516373">
    <property type="component" value="Chromosome"/>
</dbReference>
<evidence type="ECO:0000313" key="3">
    <source>
        <dbReference type="Proteomes" id="UP000516373"/>
    </source>
</evidence>
<accession>A0A7G1ND90</accession>
<evidence type="ECO:0000313" key="2">
    <source>
        <dbReference type="EMBL" id="BCL19676.1"/>
    </source>
</evidence>
<protein>
    <submittedName>
        <fullName evidence="2">Uncharacterized protein</fullName>
    </submittedName>
</protein>
<dbReference type="KEGG" id="stui:GCM10017668_15190"/>
<dbReference type="AlphaFoldDB" id="A0A7G1ND90"/>
<name>A0A7G1ND90_9ACTN</name>
<proteinExistence type="predicted"/>
<organism evidence="2 3">
    <name type="scientific">Streptomyces tuirus</name>
    <dbReference type="NCBI Taxonomy" id="68278"/>
    <lineage>
        <taxon>Bacteria</taxon>
        <taxon>Bacillati</taxon>
        <taxon>Actinomycetota</taxon>
        <taxon>Actinomycetes</taxon>
        <taxon>Kitasatosporales</taxon>
        <taxon>Streptomycetaceae</taxon>
        <taxon>Streptomyces</taxon>
    </lineage>
</organism>
<gene>
    <name evidence="2" type="ORF">GCM10017668_15190</name>
</gene>
<reference evidence="2 3" key="1">
    <citation type="journal article" date="2014" name="Int. J. Syst. Evol. Microbiol.">
        <title>Complete genome sequence of Corynebacterium casei LMG S-19264T (=DSM 44701T), isolated from a smear-ripened cheese.</title>
        <authorList>
            <consortium name="US DOE Joint Genome Institute (JGI-PGF)"/>
            <person name="Walter F."/>
            <person name="Albersmeier A."/>
            <person name="Kalinowski J."/>
            <person name="Ruckert C."/>
        </authorList>
    </citation>
    <scope>NUCLEOTIDE SEQUENCE [LARGE SCALE GENOMIC DNA]</scope>
    <source>
        <strain evidence="2 3">JCM 4255</strain>
    </source>
</reference>